<accession>Q2IEC0</accession>
<protein>
    <submittedName>
        <fullName evidence="4">Short-chain dehydrogenase/reductase SDR</fullName>
    </submittedName>
</protein>
<dbReference type="eggNOG" id="COG1028">
    <property type="taxonomic scope" value="Bacteria"/>
</dbReference>
<dbReference type="Pfam" id="PF13561">
    <property type="entry name" value="adh_short_C2"/>
    <property type="match status" value="1"/>
</dbReference>
<dbReference type="RefSeq" id="WP_011422211.1">
    <property type="nucleotide sequence ID" value="NC_007760.1"/>
</dbReference>
<proteinExistence type="inferred from homology"/>
<dbReference type="InterPro" id="IPR002347">
    <property type="entry name" value="SDR_fam"/>
</dbReference>
<dbReference type="InterPro" id="IPR057326">
    <property type="entry name" value="KR_dom"/>
</dbReference>
<dbReference type="EMBL" id="CP000251">
    <property type="protein sequence ID" value="ABC82929.1"/>
    <property type="molecule type" value="Genomic_DNA"/>
</dbReference>
<dbReference type="NCBIfam" id="NF005559">
    <property type="entry name" value="PRK07231.1"/>
    <property type="match status" value="1"/>
</dbReference>
<dbReference type="SMART" id="SM00822">
    <property type="entry name" value="PKS_KR"/>
    <property type="match status" value="1"/>
</dbReference>
<dbReference type="OrthoDB" id="5363038at2"/>
<dbReference type="PRINTS" id="PR00080">
    <property type="entry name" value="SDRFAMILY"/>
</dbReference>
<evidence type="ECO:0000259" key="3">
    <source>
        <dbReference type="SMART" id="SM00822"/>
    </source>
</evidence>
<gene>
    <name evidence="4" type="ordered locus">Adeh_3160</name>
</gene>
<dbReference type="Gene3D" id="3.40.50.720">
    <property type="entry name" value="NAD(P)-binding Rossmann-like Domain"/>
    <property type="match status" value="1"/>
</dbReference>
<name>Q2IEC0_ANADE</name>
<feature type="domain" description="Ketoreductase" evidence="3">
    <location>
        <begin position="5"/>
        <end position="186"/>
    </location>
</feature>
<evidence type="ECO:0000256" key="2">
    <source>
        <dbReference type="ARBA" id="ARBA00023002"/>
    </source>
</evidence>
<reference evidence="4" key="1">
    <citation type="submission" date="2006-01" db="EMBL/GenBank/DDBJ databases">
        <title>Complete sequence of Anaeromyxobacter dehalogenans 2CP-C.</title>
        <authorList>
            <consortium name="US DOE Joint Genome Institute"/>
            <person name="Copeland A."/>
            <person name="Lucas S."/>
            <person name="Lapidus A."/>
            <person name="Barry K."/>
            <person name="Detter J.C."/>
            <person name="Glavina T."/>
            <person name="Hammon N."/>
            <person name="Israni S."/>
            <person name="Pitluck S."/>
            <person name="Brettin T."/>
            <person name="Bruce D."/>
            <person name="Han C."/>
            <person name="Tapia R."/>
            <person name="Gilna P."/>
            <person name="Kiss H."/>
            <person name="Schmutz J."/>
            <person name="Larimer F."/>
            <person name="Land M."/>
            <person name="Kyrpides N."/>
            <person name="Anderson I."/>
            <person name="Sanford R.A."/>
            <person name="Ritalahti K.M."/>
            <person name="Thomas H.S."/>
            <person name="Kirby J.R."/>
            <person name="Zhulin I.B."/>
            <person name="Loeffler F.E."/>
            <person name="Richardson P."/>
        </authorList>
    </citation>
    <scope>NUCLEOTIDE SEQUENCE</scope>
    <source>
        <strain evidence="4">2CP-C</strain>
    </source>
</reference>
<dbReference type="STRING" id="290397.Adeh_3160"/>
<dbReference type="Proteomes" id="UP000001935">
    <property type="component" value="Chromosome"/>
</dbReference>
<dbReference type="PANTHER" id="PTHR43639:SF1">
    <property type="entry name" value="SHORT-CHAIN DEHYDROGENASE_REDUCTASE FAMILY PROTEIN"/>
    <property type="match status" value="1"/>
</dbReference>
<dbReference type="PANTHER" id="PTHR43639">
    <property type="entry name" value="OXIDOREDUCTASE, SHORT-CHAIN DEHYDROGENASE/REDUCTASE FAMILY (AFU_ORTHOLOGUE AFUA_5G02870)"/>
    <property type="match status" value="1"/>
</dbReference>
<dbReference type="GO" id="GO:0016491">
    <property type="term" value="F:oxidoreductase activity"/>
    <property type="evidence" value="ECO:0007669"/>
    <property type="project" value="UniProtKB-KW"/>
</dbReference>
<comment type="similarity">
    <text evidence="1">Belongs to the short-chain dehydrogenases/reductases (SDR) family.</text>
</comment>
<dbReference type="PRINTS" id="PR00081">
    <property type="entry name" value="GDHRDH"/>
</dbReference>
<dbReference type="AlphaFoldDB" id="Q2IEC0"/>
<dbReference type="FunFam" id="3.40.50.720:FF:000084">
    <property type="entry name" value="Short-chain dehydrogenase reductase"/>
    <property type="match status" value="1"/>
</dbReference>
<dbReference type="HOGENOM" id="CLU_010194_1_3_7"/>
<keyword evidence="2" id="KW-0560">Oxidoreductase</keyword>
<evidence type="ECO:0000256" key="1">
    <source>
        <dbReference type="ARBA" id="ARBA00006484"/>
    </source>
</evidence>
<evidence type="ECO:0000313" key="5">
    <source>
        <dbReference type="Proteomes" id="UP000001935"/>
    </source>
</evidence>
<organism evidence="4 5">
    <name type="scientific">Anaeromyxobacter dehalogenans (strain 2CP-C)</name>
    <dbReference type="NCBI Taxonomy" id="290397"/>
    <lineage>
        <taxon>Bacteria</taxon>
        <taxon>Pseudomonadati</taxon>
        <taxon>Myxococcota</taxon>
        <taxon>Myxococcia</taxon>
        <taxon>Myxococcales</taxon>
        <taxon>Cystobacterineae</taxon>
        <taxon>Anaeromyxobacteraceae</taxon>
        <taxon>Anaeromyxobacter</taxon>
    </lineage>
</organism>
<dbReference type="KEGG" id="ade:Adeh_3160"/>
<evidence type="ECO:0000313" key="4">
    <source>
        <dbReference type="EMBL" id="ABC82929.1"/>
    </source>
</evidence>
<dbReference type="InterPro" id="IPR036291">
    <property type="entry name" value="NAD(P)-bd_dom_sf"/>
</dbReference>
<sequence length="248" mass="25556">MLENKVAIVTGGSRGIGAAIAKALAASGAKVAVNYARSKEHGQQVVADIAARGGRAMLARADVTVPSEVEGMVRAVEAELGPVDVLVNNANMSFPIAPFAEYRWEDFERKLCSELKASFLTCQAVVPGMIRRGGGCIVNVSSGLSRQPGPGFVAHSSAKAALDAFSRSLALELGPHGIRVNVVAPGLTLTDATASQPKAMHDAIAAHTPLRRLGAPEDVAGAVLFLCGEGARHVSGTYLPVSGGAHMI</sequence>
<dbReference type="SUPFAM" id="SSF51735">
    <property type="entry name" value="NAD(P)-binding Rossmann-fold domains"/>
    <property type="match status" value="1"/>
</dbReference>